<dbReference type="SUPFAM" id="SSF51735">
    <property type="entry name" value="NAD(P)-binding Rossmann-fold domains"/>
    <property type="match status" value="1"/>
</dbReference>
<dbReference type="Pfam" id="PF01370">
    <property type="entry name" value="Epimerase"/>
    <property type="match status" value="1"/>
</dbReference>
<dbReference type="RefSeq" id="WP_210809947.1">
    <property type="nucleotide sequence ID" value="NZ_JAGQDG010000005.1"/>
</dbReference>
<dbReference type="InterPro" id="IPR051207">
    <property type="entry name" value="ComplexI_NDUFA9_subunit"/>
</dbReference>
<keyword evidence="3" id="KW-1185">Reference proteome</keyword>
<dbReference type="EMBL" id="JAGQDG010000005">
    <property type="protein sequence ID" value="MBQ0936588.1"/>
    <property type="molecule type" value="Genomic_DNA"/>
</dbReference>
<organism evidence="2 3">
    <name type="scientific">Ideonella paludis</name>
    <dbReference type="NCBI Taxonomy" id="1233411"/>
    <lineage>
        <taxon>Bacteria</taxon>
        <taxon>Pseudomonadati</taxon>
        <taxon>Pseudomonadota</taxon>
        <taxon>Betaproteobacteria</taxon>
        <taxon>Burkholderiales</taxon>
        <taxon>Sphaerotilaceae</taxon>
        <taxon>Ideonella</taxon>
    </lineage>
</organism>
<protein>
    <submittedName>
        <fullName evidence="2">Complex I NDUFA9 subunit family protein</fullName>
    </submittedName>
</protein>
<dbReference type="CDD" id="cd05271">
    <property type="entry name" value="NDUFA9_like_SDR_a"/>
    <property type="match status" value="1"/>
</dbReference>
<sequence>MSARQVLVLGGTGFVGSALCDALARDPAFAGTRLRVPSRRAQRAAAVRMLPNVDLIQADIHQDAALDALLHGCDAVVNLVAILHGSAAAFEQVHVGLPRRLVAAMARQGVRRLVHVSALGVPDTSAPAPSDYLRSKAAGEQALQQAAQSQGLQLTVLRPSVIFGANDKFLNLFAALQALFPFMPLAGAEARFQPVWVGDVAQALVASLRQPQSAGQTIECAGPEVFTLRQLVETAGQLSGNSRTVLPLPSALAQLQALAMECLPGEPLMSRDNLASMTTPNVATPGRPGLAALGITPTALMAVAPAYLRHHQGCARLDAWRALHR</sequence>
<evidence type="ECO:0000259" key="1">
    <source>
        <dbReference type="Pfam" id="PF01370"/>
    </source>
</evidence>
<comment type="caution">
    <text evidence="2">The sequence shown here is derived from an EMBL/GenBank/DDBJ whole genome shotgun (WGS) entry which is preliminary data.</text>
</comment>
<dbReference type="PANTHER" id="PTHR12126">
    <property type="entry name" value="NADH-UBIQUINONE OXIDOREDUCTASE 39 KDA SUBUNIT-RELATED"/>
    <property type="match status" value="1"/>
</dbReference>
<dbReference type="Proteomes" id="UP000672097">
    <property type="component" value="Unassembled WGS sequence"/>
</dbReference>
<feature type="domain" description="NAD-dependent epimerase/dehydratase" evidence="1">
    <location>
        <begin position="6"/>
        <end position="215"/>
    </location>
</feature>
<accession>A0ABS5DZK1</accession>
<gene>
    <name evidence="2" type="ORF">KAK11_14720</name>
</gene>
<evidence type="ECO:0000313" key="2">
    <source>
        <dbReference type="EMBL" id="MBQ0936588.1"/>
    </source>
</evidence>
<proteinExistence type="predicted"/>
<dbReference type="Gene3D" id="3.40.50.720">
    <property type="entry name" value="NAD(P)-binding Rossmann-like Domain"/>
    <property type="match status" value="1"/>
</dbReference>
<dbReference type="InterPro" id="IPR036291">
    <property type="entry name" value="NAD(P)-bd_dom_sf"/>
</dbReference>
<reference evidence="2 3" key="1">
    <citation type="submission" date="2021-04" db="EMBL/GenBank/DDBJ databases">
        <title>The genome sequence of type strain Ideonella paludis KCTC 32238.</title>
        <authorList>
            <person name="Liu Y."/>
        </authorList>
    </citation>
    <scope>NUCLEOTIDE SEQUENCE [LARGE SCALE GENOMIC DNA]</scope>
    <source>
        <strain evidence="2 3">KCTC 32238</strain>
    </source>
</reference>
<evidence type="ECO:0000313" key="3">
    <source>
        <dbReference type="Proteomes" id="UP000672097"/>
    </source>
</evidence>
<name>A0ABS5DZK1_9BURK</name>
<dbReference type="PANTHER" id="PTHR12126:SF11">
    <property type="entry name" value="NADH DEHYDROGENASE [UBIQUINONE] 1 ALPHA SUBCOMPLEX SUBUNIT 9, MITOCHONDRIAL"/>
    <property type="match status" value="1"/>
</dbReference>
<dbReference type="InterPro" id="IPR001509">
    <property type="entry name" value="Epimerase_deHydtase"/>
</dbReference>